<organism evidence="1 2">
    <name type="scientific">Irpex rosettiformis</name>
    <dbReference type="NCBI Taxonomy" id="378272"/>
    <lineage>
        <taxon>Eukaryota</taxon>
        <taxon>Fungi</taxon>
        <taxon>Dikarya</taxon>
        <taxon>Basidiomycota</taxon>
        <taxon>Agaricomycotina</taxon>
        <taxon>Agaricomycetes</taxon>
        <taxon>Polyporales</taxon>
        <taxon>Irpicaceae</taxon>
        <taxon>Irpex</taxon>
    </lineage>
</organism>
<dbReference type="EMBL" id="MU274925">
    <property type="protein sequence ID" value="KAI0086239.1"/>
    <property type="molecule type" value="Genomic_DNA"/>
</dbReference>
<name>A0ACB8TWB8_9APHY</name>
<evidence type="ECO:0000313" key="2">
    <source>
        <dbReference type="Proteomes" id="UP001055072"/>
    </source>
</evidence>
<evidence type="ECO:0000313" key="1">
    <source>
        <dbReference type="EMBL" id="KAI0086239.1"/>
    </source>
</evidence>
<sequence length="477" mass="54339">MPTGVTDLANELVCIIASYAPVADVVHLLSTCRALHAFMAEEAIWRYYCVLYGVQDPAQLGGHTFFQVYSGLLHTYGPLLGLWASDEPFIGGVSEFRVDAEHKVIIGEEWWMGHNRRTSRGLLDLPQYTPFVSISLPSPRESFEGHPSRPDSPKFAWRLLTAGNKTGPLADILGPQVEPDGSPSASFHLLSPTDANTFIVYYREYSSLPDFPGWPETWYDSRRQLPRFPLEPSPTTRTIRPDIAEGWLDYRESKTPTVYTAKGPRIRPKAICIKRHGVDTPYDLLDVRSFPDNYQMGFMLNKQVKLSPSGIGFNTERLYPLRSDRRVGQDPTDELWDPASLEGLWFGDYDVNGTEILWLYYVANEKVVRALKITGDYNVPRGATSWIMHVDRTLNAKEISELDDRVECYRGLPMNRVYQSQGLVSAFGYLERDRDDVINYAVIIGPDEIGMEWCEIRPNIITKYRRHLPRDFASEET</sequence>
<keyword evidence="2" id="KW-1185">Reference proteome</keyword>
<protein>
    <submittedName>
        <fullName evidence="1">Uncharacterized protein</fullName>
    </submittedName>
</protein>
<dbReference type="Proteomes" id="UP001055072">
    <property type="component" value="Unassembled WGS sequence"/>
</dbReference>
<proteinExistence type="predicted"/>
<gene>
    <name evidence="1" type="ORF">BDY19DRAFT_996138</name>
</gene>
<comment type="caution">
    <text evidence="1">The sequence shown here is derived from an EMBL/GenBank/DDBJ whole genome shotgun (WGS) entry which is preliminary data.</text>
</comment>
<accession>A0ACB8TWB8</accession>
<reference evidence="1" key="1">
    <citation type="journal article" date="2021" name="Environ. Microbiol.">
        <title>Gene family expansions and transcriptome signatures uncover fungal adaptations to wood decay.</title>
        <authorList>
            <person name="Hage H."/>
            <person name="Miyauchi S."/>
            <person name="Viragh M."/>
            <person name="Drula E."/>
            <person name="Min B."/>
            <person name="Chaduli D."/>
            <person name="Navarro D."/>
            <person name="Favel A."/>
            <person name="Norest M."/>
            <person name="Lesage-Meessen L."/>
            <person name="Balint B."/>
            <person name="Merenyi Z."/>
            <person name="de Eugenio L."/>
            <person name="Morin E."/>
            <person name="Martinez A.T."/>
            <person name="Baldrian P."/>
            <person name="Stursova M."/>
            <person name="Martinez M.J."/>
            <person name="Novotny C."/>
            <person name="Magnuson J.K."/>
            <person name="Spatafora J.W."/>
            <person name="Maurice S."/>
            <person name="Pangilinan J."/>
            <person name="Andreopoulos W."/>
            <person name="LaButti K."/>
            <person name="Hundley H."/>
            <person name="Na H."/>
            <person name="Kuo A."/>
            <person name="Barry K."/>
            <person name="Lipzen A."/>
            <person name="Henrissat B."/>
            <person name="Riley R."/>
            <person name="Ahrendt S."/>
            <person name="Nagy L.G."/>
            <person name="Grigoriev I.V."/>
            <person name="Martin F."/>
            <person name="Rosso M.N."/>
        </authorList>
    </citation>
    <scope>NUCLEOTIDE SEQUENCE</scope>
    <source>
        <strain evidence="1">CBS 384.51</strain>
    </source>
</reference>